<dbReference type="EMBL" id="JMQA01000029">
    <property type="protein sequence ID" value="KFN08242.1"/>
    <property type="molecule type" value="Genomic_DNA"/>
</dbReference>
<evidence type="ECO:0000313" key="3">
    <source>
        <dbReference type="Proteomes" id="UP000029278"/>
    </source>
</evidence>
<dbReference type="PANTHER" id="PTHR48015:SF16">
    <property type="entry name" value="SERINE_THREONINE-PROTEIN KINASE SULU"/>
    <property type="match status" value="1"/>
</dbReference>
<keyword evidence="2" id="KW-0418">Kinase</keyword>
<reference evidence="2 3" key="1">
    <citation type="submission" date="2014-04" db="EMBL/GenBank/DDBJ databases">
        <authorList>
            <person name="Bishop-Lilly K.A."/>
            <person name="Broomall S.M."/>
            <person name="Chain P.S."/>
            <person name="Chertkov O."/>
            <person name="Coyne S.R."/>
            <person name="Daligault H.E."/>
            <person name="Davenport K.W."/>
            <person name="Erkkila T."/>
            <person name="Frey K.G."/>
            <person name="Gibbons H.S."/>
            <person name="Gu W."/>
            <person name="Jaissle J."/>
            <person name="Johnson S.L."/>
            <person name="Koroleva G.I."/>
            <person name="Ladner J.T."/>
            <person name="Lo C.-C."/>
            <person name="Minogue T.D."/>
            <person name="Munk C."/>
            <person name="Palacios G.F."/>
            <person name="Redden C.L."/>
            <person name="Rosenzweig C.N."/>
            <person name="Scholz M.B."/>
            <person name="Teshima H."/>
            <person name="Xu Y."/>
        </authorList>
    </citation>
    <scope>NUCLEOTIDE SEQUENCE [LARGE SCALE GENOMIC DNA]</scope>
    <source>
        <strain evidence="2 3">8244</strain>
    </source>
</reference>
<evidence type="ECO:0000313" key="2">
    <source>
        <dbReference type="EMBL" id="KFN08242.1"/>
    </source>
</evidence>
<dbReference type="GO" id="GO:0035556">
    <property type="term" value="P:intracellular signal transduction"/>
    <property type="evidence" value="ECO:0007669"/>
    <property type="project" value="TreeGrafter"/>
</dbReference>
<keyword evidence="3" id="KW-1185">Reference proteome</keyword>
<dbReference type="CDD" id="cd14014">
    <property type="entry name" value="STKc_PknB_like"/>
    <property type="match status" value="1"/>
</dbReference>
<dbReference type="Gene3D" id="3.30.200.20">
    <property type="entry name" value="Phosphorylase Kinase, domain 1"/>
    <property type="match status" value="1"/>
</dbReference>
<organism evidence="2 3">
    <name type="scientific">Paenibacillus macerans</name>
    <name type="common">Bacillus macerans</name>
    <dbReference type="NCBI Taxonomy" id="44252"/>
    <lineage>
        <taxon>Bacteria</taxon>
        <taxon>Bacillati</taxon>
        <taxon>Bacillota</taxon>
        <taxon>Bacilli</taxon>
        <taxon>Bacillales</taxon>
        <taxon>Paenibacillaceae</taxon>
        <taxon>Paenibacillus</taxon>
    </lineage>
</organism>
<protein>
    <submittedName>
        <fullName evidence="2">Kinase domain protein</fullName>
    </submittedName>
</protein>
<dbReference type="GO" id="GO:0005524">
    <property type="term" value="F:ATP binding"/>
    <property type="evidence" value="ECO:0007669"/>
    <property type="project" value="InterPro"/>
</dbReference>
<dbReference type="GO" id="GO:0004674">
    <property type="term" value="F:protein serine/threonine kinase activity"/>
    <property type="evidence" value="ECO:0007669"/>
    <property type="project" value="TreeGrafter"/>
</dbReference>
<dbReference type="PROSITE" id="PS00108">
    <property type="entry name" value="PROTEIN_KINASE_ST"/>
    <property type="match status" value="1"/>
</dbReference>
<keyword evidence="2" id="KW-0808">Transferase</keyword>
<proteinExistence type="predicted"/>
<dbReference type="InterPro" id="IPR011009">
    <property type="entry name" value="Kinase-like_dom_sf"/>
</dbReference>
<dbReference type="InterPro" id="IPR000719">
    <property type="entry name" value="Prot_kinase_dom"/>
</dbReference>
<dbReference type="SMART" id="SM00220">
    <property type="entry name" value="S_TKc"/>
    <property type="match status" value="1"/>
</dbReference>
<dbReference type="OrthoDB" id="9762169at2"/>
<dbReference type="PATRIC" id="fig|44252.3.peg.3224"/>
<name>A0A090ZC84_PAEMA</name>
<dbReference type="SUPFAM" id="SSF56112">
    <property type="entry name" value="Protein kinase-like (PK-like)"/>
    <property type="match status" value="1"/>
</dbReference>
<dbReference type="PANTHER" id="PTHR48015">
    <property type="entry name" value="SERINE/THREONINE-PROTEIN KINASE TAO"/>
    <property type="match status" value="1"/>
</dbReference>
<dbReference type="InterPro" id="IPR050285">
    <property type="entry name" value="STE20_Ser/Thr_kinase"/>
</dbReference>
<dbReference type="RefSeq" id="WP_036623380.1">
    <property type="nucleotide sequence ID" value="NZ_BGML01000035.1"/>
</dbReference>
<accession>A0A090ZC84</accession>
<dbReference type="Proteomes" id="UP000029278">
    <property type="component" value="Unassembled WGS sequence"/>
</dbReference>
<dbReference type="AlphaFoldDB" id="A0A090ZC84"/>
<evidence type="ECO:0000259" key="1">
    <source>
        <dbReference type="PROSITE" id="PS50011"/>
    </source>
</evidence>
<dbReference type="Gene3D" id="1.10.510.10">
    <property type="entry name" value="Transferase(Phosphotransferase) domain 1"/>
    <property type="match status" value="1"/>
</dbReference>
<feature type="domain" description="Protein kinase" evidence="1">
    <location>
        <begin position="8"/>
        <end position="262"/>
    </location>
</feature>
<dbReference type="InterPro" id="IPR008271">
    <property type="entry name" value="Ser/Thr_kinase_AS"/>
</dbReference>
<dbReference type="PROSITE" id="PS50011">
    <property type="entry name" value="PROTEIN_KINASE_DOM"/>
    <property type="match status" value="1"/>
</dbReference>
<dbReference type="GO" id="GO:0005737">
    <property type="term" value="C:cytoplasm"/>
    <property type="evidence" value="ECO:0007669"/>
    <property type="project" value="TreeGrafter"/>
</dbReference>
<comment type="caution">
    <text evidence="2">The sequence shown here is derived from an EMBL/GenBank/DDBJ whole genome shotgun (WGS) entry which is preliminary data.</text>
</comment>
<gene>
    <name evidence="2" type="ORF">DJ90_1610</name>
</gene>
<dbReference type="HOGENOM" id="CLU_064670_0_0_9"/>
<dbReference type="Pfam" id="PF00069">
    <property type="entry name" value="Pkinase"/>
    <property type="match status" value="1"/>
</dbReference>
<dbReference type="STRING" id="44252.DJ90_1610"/>
<dbReference type="GeneID" id="77007514"/>
<sequence length="340" mass="38633">MKDIGDKYEELGKLGNGNFGSVFKAHNKIVDRVEAVKIVNDISKLGDKANLEARVQHKLEHANVTEIYDAFIKNNKLYITMEFLIGGSVQKIIDDKGRLPIKKAIKITVDALHGLQYIHNKNFIHRDIKPSNILLDSSGTAKLSDFGLTTELDELGKYSSGFGYVYHKAPEVLRNKEFTKRSDIFAIGLTLYRLVNGDNFISSFDRHTIGYSILAGDFPPRDMYSPDVPKKLRLIINKALDVDPNSRYQTAHALRADLNSLIIPIDWEIQSSNTRKQIWEGKDSTYKYRVEVSKSIFSNEYTIITFKGINKLRKITKLCSDKVSAKEMNKRLSKILTSEL</sequence>